<dbReference type="eggNOG" id="COG0480">
    <property type="taxonomic scope" value="Bacteria"/>
</dbReference>
<dbReference type="Pfam" id="PF03764">
    <property type="entry name" value="EFG_IV"/>
    <property type="match status" value="1"/>
</dbReference>
<keyword evidence="2 7" id="KW-0547">Nucleotide-binding</keyword>
<evidence type="ECO:0000313" key="10">
    <source>
        <dbReference type="EMBL" id="KFI60840.1"/>
    </source>
</evidence>
<dbReference type="InterPro" id="IPR031157">
    <property type="entry name" value="G_TR_CS"/>
</dbReference>
<feature type="binding site" evidence="7">
    <location>
        <begin position="145"/>
        <end position="148"/>
    </location>
    <ligand>
        <name>GTP</name>
        <dbReference type="ChEBI" id="CHEBI:37565"/>
    </ligand>
</feature>
<keyword evidence="5 7" id="KW-0342">GTP-binding</keyword>
<dbReference type="Gene3D" id="2.40.30.10">
    <property type="entry name" value="Translation factors"/>
    <property type="match status" value="1"/>
</dbReference>
<name>A0A087APZ0_9BIFI</name>
<dbReference type="PANTHER" id="PTHR43261">
    <property type="entry name" value="TRANSLATION ELONGATION FACTOR G-RELATED"/>
    <property type="match status" value="1"/>
</dbReference>
<dbReference type="CDD" id="cd01886">
    <property type="entry name" value="EF-G"/>
    <property type="match status" value="1"/>
</dbReference>
<dbReference type="Pfam" id="PF03144">
    <property type="entry name" value="GTP_EFTU_D2"/>
    <property type="match status" value="1"/>
</dbReference>
<dbReference type="SUPFAM" id="SSF52540">
    <property type="entry name" value="P-loop containing nucleoside triphosphate hydrolases"/>
    <property type="match status" value="1"/>
</dbReference>
<dbReference type="RefSeq" id="WP_033506451.1">
    <property type="nucleotide sequence ID" value="NZ_JGYX01000003.1"/>
</dbReference>
<sequence length="709" mass="78322">MAQDVLTDLNKVRNIGIMAHIDAGKTTTTERILYYTGKNYKIGETHDGASTMDFMAQEQERGITIQSAATTCFWNRQTHDTEDKYQINIIDTPGHVDFTAEVERSLRVLDGAVAVFDGKEGVEPQSETVWRQADKYGVPRICFINKMDKLGADFYYSVQTIKDKLGATPLVVELPIGAENDFVGVVDLIRMKAYVWNDVKDDMGAHYDTVDIPADLQDKAEQYRAELLDMVAESDEELLEKYLESGELSEDEIRAGIRKLTVAREAYPVLCGSAFKDKGVQPMLDAVVDFLPSPEDVPSIVGFDPKDESIEIDRKPVVSDPFSALVFKISTHPFYGKLVFVRVYSGAVKPGDNVLDSTKGKKERVGKIFQMHADKENPVDGASAGNIYTFVGLKNVSTGDTLCDEKAPISLESMTFPDPVIEVAVEPKTKGDQEKMGIALAKLSDEDPTFQVKTDEESGQTLISGMGELQLDIIVDRLRREFKVECNVGKPQVAYRETIRKAVMNQEYTHKKQTGGSGQFAKVLMNFEPLDTENGETYEFHNEVTGGHITKEFIPSIDAGVQEAMESGVLAGFPVVGVKATVTDGQTHDVDSSEMAFKIAGSMCFKEAAPKAHPVILEPIMAVEVRTPEEYMGDVMGDLNARRGQIQSMTDATGVKVIDAKVPLSEMFGYIGDLRSKTQGRAMFTMQMDSYAEVPKNVSDEIIKAQRGE</sequence>
<evidence type="ECO:0000256" key="5">
    <source>
        <dbReference type="ARBA" id="ARBA00023134"/>
    </source>
</evidence>
<dbReference type="GO" id="GO:0003746">
    <property type="term" value="F:translation elongation factor activity"/>
    <property type="evidence" value="ECO:0007669"/>
    <property type="project" value="UniProtKB-UniRule"/>
</dbReference>
<evidence type="ECO:0000313" key="11">
    <source>
        <dbReference type="Proteomes" id="UP000029046"/>
    </source>
</evidence>
<dbReference type="PROSITE" id="PS51722">
    <property type="entry name" value="G_TR_2"/>
    <property type="match status" value="1"/>
</dbReference>
<dbReference type="NCBIfam" id="NF009381">
    <property type="entry name" value="PRK12740.1-5"/>
    <property type="match status" value="1"/>
</dbReference>
<dbReference type="PROSITE" id="PS00301">
    <property type="entry name" value="G_TR_1"/>
    <property type="match status" value="1"/>
</dbReference>
<feature type="binding site" evidence="7">
    <location>
        <begin position="19"/>
        <end position="26"/>
    </location>
    <ligand>
        <name>GTP</name>
        <dbReference type="ChEBI" id="CHEBI:37565"/>
    </ligand>
</feature>
<dbReference type="Proteomes" id="UP000029046">
    <property type="component" value="Unassembled WGS sequence"/>
</dbReference>
<organism evidence="10 11">
    <name type="scientific">Bifidobacterium pullorum subsp. gallinarum</name>
    <dbReference type="NCBI Taxonomy" id="78344"/>
    <lineage>
        <taxon>Bacteria</taxon>
        <taxon>Bacillati</taxon>
        <taxon>Actinomycetota</taxon>
        <taxon>Actinomycetes</taxon>
        <taxon>Bifidobacteriales</taxon>
        <taxon>Bifidobacteriaceae</taxon>
        <taxon>Bifidobacterium</taxon>
    </lineage>
</organism>
<dbReference type="Gene3D" id="3.30.70.240">
    <property type="match status" value="1"/>
</dbReference>
<dbReference type="AlphaFoldDB" id="A0A087APZ0"/>
<feature type="binding site" evidence="7">
    <location>
        <begin position="91"/>
        <end position="95"/>
    </location>
    <ligand>
        <name>GTP</name>
        <dbReference type="ChEBI" id="CHEBI:37565"/>
    </ligand>
</feature>
<dbReference type="GO" id="GO:0005737">
    <property type="term" value="C:cytoplasm"/>
    <property type="evidence" value="ECO:0007669"/>
    <property type="project" value="UniProtKB-SubCell"/>
</dbReference>
<accession>A0A087APZ0</accession>
<dbReference type="SUPFAM" id="SSF54211">
    <property type="entry name" value="Ribosomal protein S5 domain 2-like"/>
    <property type="match status" value="1"/>
</dbReference>
<evidence type="ECO:0000256" key="4">
    <source>
        <dbReference type="ARBA" id="ARBA00022917"/>
    </source>
</evidence>
<dbReference type="InterPro" id="IPR004540">
    <property type="entry name" value="Transl_elong_EFG/EF2"/>
</dbReference>
<dbReference type="InterPro" id="IPR005225">
    <property type="entry name" value="Small_GTP-bd"/>
</dbReference>
<dbReference type="FunFam" id="3.30.230.10:FF:000003">
    <property type="entry name" value="Elongation factor G"/>
    <property type="match status" value="1"/>
</dbReference>
<comment type="caution">
    <text evidence="10">The sequence shown here is derived from an EMBL/GenBank/DDBJ whole genome shotgun (WGS) entry which is preliminary data.</text>
</comment>
<dbReference type="InterPro" id="IPR004161">
    <property type="entry name" value="EFTu-like_2"/>
</dbReference>
<dbReference type="InterPro" id="IPR000795">
    <property type="entry name" value="T_Tr_GTP-bd_dom"/>
</dbReference>
<dbReference type="PRINTS" id="PR00315">
    <property type="entry name" value="ELONGATNFCT"/>
</dbReference>
<comment type="similarity">
    <text evidence="1 7">Belongs to the TRAFAC class translation factor GTPase superfamily. Classic translation factor GTPase family. EF-G/EF-2 subfamily.</text>
</comment>
<comment type="subcellular location">
    <subcellularLocation>
        <location evidence="7">Cytoplasm</location>
    </subcellularLocation>
</comment>
<dbReference type="InterPro" id="IPR009000">
    <property type="entry name" value="Transl_B-barrel_sf"/>
</dbReference>
<dbReference type="FunFam" id="3.30.70.240:FF:000001">
    <property type="entry name" value="Elongation factor G"/>
    <property type="match status" value="1"/>
</dbReference>
<evidence type="ECO:0000256" key="3">
    <source>
        <dbReference type="ARBA" id="ARBA00022768"/>
    </source>
</evidence>
<dbReference type="InterPro" id="IPR027417">
    <property type="entry name" value="P-loop_NTPase"/>
</dbReference>
<gene>
    <name evidence="7" type="primary">fusA</name>
    <name evidence="10" type="ORF">BIGA_1314</name>
</gene>
<reference evidence="10 11" key="1">
    <citation type="submission" date="2014-03" db="EMBL/GenBank/DDBJ databases">
        <title>Genomics of Bifidobacteria.</title>
        <authorList>
            <person name="Ventura M."/>
            <person name="Milani C."/>
            <person name="Lugli G.A."/>
        </authorList>
    </citation>
    <scope>NUCLEOTIDE SEQUENCE [LARGE SCALE GENOMIC DNA]</scope>
    <source>
        <strain evidence="10 11">LMG 11586</strain>
    </source>
</reference>
<dbReference type="Pfam" id="PF14492">
    <property type="entry name" value="EFG_III"/>
    <property type="match status" value="1"/>
</dbReference>
<dbReference type="OrthoDB" id="9801472at2"/>
<protein>
    <recommendedName>
        <fullName evidence="7 8">Elongation factor G</fullName>
        <shortName evidence="7">EF-G</shortName>
    </recommendedName>
</protein>
<dbReference type="SUPFAM" id="SSF50447">
    <property type="entry name" value="Translation proteins"/>
    <property type="match status" value="1"/>
</dbReference>
<dbReference type="GO" id="GO:0005525">
    <property type="term" value="F:GTP binding"/>
    <property type="evidence" value="ECO:0007669"/>
    <property type="project" value="UniProtKB-UniRule"/>
</dbReference>
<dbReference type="NCBIfam" id="TIGR00231">
    <property type="entry name" value="small_GTP"/>
    <property type="match status" value="1"/>
</dbReference>
<keyword evidence="10" id="KW-0378">Hydrolase</keyword>
<dbReference type="InterPro" id="IPR014721">
    <property type="entry name" value="Ribsml_uS5_D2-typ_fold_subgr"/>
</dbReference>
<dbReference type="CDD" id="cd04088">
    <property type="entry name" value="EFG_mtEFG_II"/>
    <property type="match status" value="1"/>
</dbReference>
<dbReference type="FunFam" id="3.40.50.300:FF:000029">
    <property type="entry name" value="Elongation factor G"/>
    <property type="match status" value="1"/>
</dbReference>
<dbReference type="InterPro" id="IPR041095">
    <property type="entry name" value="EFG_II"/>
</dbReference>
<proteinExistence type="inferred from homology"/>
<evidence type="ECO:0000256" key="1">
    <source>
        <dbReference type="ARBA" id="ARBA00005870"/>
    </source>
</evidence>
<dbReference type="InterPro" id="IPR035649">
    <property type="entry name" value="EFG_V"/>
</dbReference>
<evidence type="ECO:0000256" key="8">
    <source>
        <dbReference type="NCBIfam" id="TIGR00484"/>
    </source>
</evidence>
<keyword evidence="7" id="KW-0963">Cytoplasm</keyword>
<dbReference type="InterPro" id="IPR047872">
    <property type="entry name" value="EFG_IV"/>
</dbReference>
<dbReference type="InterPro" id="IPR000640">
    <property type="entry name" value="EFG_V-like"/>
</dbReference>
<dbReference type="GO" id="GO:0032790">
    <property type="term" value="P:ribosome disassembly"/>
    <property type="evidence" value="ECO:0007669"/>
    <property type="project" value="TreeGrafter"/>
</dbReference>
<dbReference type="CDD" id="cd03713">
    <property type="entry name" value="EFG_mtEFG_C"/>
    <property type="match status" value="1"/>
</dbReference>
<dbReference type="SMART" id="SM00889">
    <property type="entry name" value="EFG_IV"/>
    <property type="match status" value="1"/>
</dbReference>
<dbReference type="CDD" id="cd16262">
    <property type="entry name" value="EFG_III"/>
    <property type="match status" value="1"/>
</dbReference>
<dbReference type="NCBIfam" id="TIGR00484">
    <property type="entry name" value="EF-G"/>
    <property type="match status" value="1"/>
</dbReference>
<dbReference type="CDD" id="cd01434">
    <property type="entry name" value="EFG_mtEFG1_IV"/>
    <property type="match status" value="1"/>
</dbReference>
<evidence type="ECO:0000256" key="6">
    <source>
        <dbReference type="ARBA" id="ARBA00024731"/>
    </source>
</evidence>
<dbReference type="SUPFAM" id="SSF54980">
    <property type="entry name" value="EF-G C-terminal domain-like"/>
    <property type="match status" value="2"/>
</dbReference>
<dbReference type="Gene3D" id="3.30.70.870">
    <property type="entry name" value="Elongation Factor G (Translational Gtpase), domain 3"/>
    <property type="match status" value="1"/>
</dbReference>
<dbReference type="Pfam" id="PF00009">
    <property type="entry name" value="GTP_EFTU"/>
    <property type="match status" value="1"/>
</dbReference>
<dbReference type="InterPro" id="IPR020568">
    <property type="entry name" value="Ribosomal_Su5_D2-typ_SF"/>
</dbReference>
<dbReference type="SMART" id="SM00838">
    <property type="entry name" value="EFG_C"/>
    <property type="match status" value="1"/>
</dbReference>
<comment type="function">
    <text evidence="6 7">Catalyzes the GTP-dependent ribosomal translocation step during translation elongation. During this step, the ribosome changes from the pre-translocational (PRE) to the post-translocational (POST) state as the newly formed A-site-bound peptidyl-tRNA and P-site-bound deacylated tRNA move to the P and E sites, respectively. Catalyzes the coordinated movement of the two tRNA molecules, the mRNA and conformational changes in the ribosome.</text>
</comment>
<feature type="domain" description="Tr-type G" evidence="9">
    <location>
        <begin position="10"/>
        <end position="295"/>
    </location>
</feature>
<dbReference type="GO" id="GO:0003924">
    <property type="term" value="F:GTPase activity"/>
    <property type="evidence" value="ECO:0007669"/>
    <property type="project" value="InterPro"/>
</dbReference>
<keyword evidence="11" id="KW-1185">Reference proteome</keyword>
<keyword evidence="4 7" id="KW-0648">Protein biosynthesis</keyword>
<dbReference type="EMBL" id="JGYX01000003">
    <property type="protein sequence ID" value="KFI60840.1"/>
    <property type="molecule type" value="Genomic_DNA"/>
</dbReference>
<keyword evidence="3 7" id="KW-0251">Elongation factor</keyword>
<dbReference type="InterPro" id="IPR005517">
    <property type="entry name" value="Transl_elong_EFG/EF2_IV"/>
</dbReference>
<dbReference type="InterPro" id="IPR009022">
    <property type="entry name" value="EFG_III"/>
</dbReference>
<dbReference type="FunFam" id="2.40.30.10:FF:000006">
    <property type="entry name" value="Elongation factor G"/>
    <property type="match status" value="1"/>
</dbReference>
<dbReference type="HAMAP" id="MF_00054_B">
    <property type="entry name" value="EF_G_EF_2_B"/>
    <property type="match status" value="1"/>
</dbReference>
<dbReference type="FunFam" id="3.30.70.870:FF:000001">
    <property type="entry name" value="Elongation factor G"/>
    <property type="match status" value="1"/>
</dbReference>
<evidence type="ECO:0000259" key="9">
    <source>
        <dbReference type="PROSITE" id="PS51722"/>
    </source>
</evidence>
<dbReference type="PANTHER" id="PTHR43261:SF1">
    <property type="entry name" value="RIBOSOME-RELEASING FACTOR 2, MITOCHONDRIAL"/>
    <property type="match status" value="1"/>
</dbReference>
<evidence type="ECO:0000256" key="2">
    <source>
        <dbReference type="ARBA" id="ARBA00022741"/>
    </source>
</evidence>
<dbReference type="Gene3D" id="3.40.50.300">
    <property type="entry name" value="P-loop containing nucleotide triphosphate hydrolases"/>
    <property type="match status" value="1"/>
</dbReference>
<evidence type="ECO:0000256" key="7">
    <source>
        <dbReference type="HAMAP-Rule" id="MF_00054"/>
    </source>
</evidence>
<dbReference type="Gene3D" id="3.30.230.10">
    <property type="match status" value="1"/>
</dbReference>
<dbReference type="Pfam" id="PF00679">
    <property type="entry name" value="EFG_C"/>
    <property type="match status" value="1"/>
</dbReference>
<dbReference type="InterPro" id="IPR035647">
    <property type="entry name" value="EFG_III/V"/>
</dbReference>